<accession>A0A1Y6BBG6</accession>
<evidence type="ECO:0000259" key="1">
    <source>
        <dbReference type="SMART" id="SM00763"/>
    </source>
</evidence>
<dbReference type="InterPro" id="IPR027417">
    <property type="entry name" value="P-loop_NTPase"/>
</dbReference>
<dbReference type="PANTHER" id="PTHR30267:SF2">
    <property type="entry name" value="PROTEIN PRKA"/>
    <property type="match status" value="1"/>
</dbReference>
<dbReference type="Proteomes" id="UP000192907">
    <property type="component" value="Unassembled WGS sequence"/>
</dbReference>
<feature type="domain" description="PrkA AAA" evidence="1">
    <location>
        <begin position="26"/>
        <end position="449"/>
    </location>
</feature>
<dbReference type="SUPFAM" id="SSF52540">
    <property type="entry name" value="P-loop containing nucleoside triphosphate hydrolases"/>
    <property type="match status" value="1"/>
</dbReference>
<proteinExistence type="predicted"/>
<dbReference type="Pfam" id="PF06798">
    <property type="entry name" value="PrkA"/>
    <property type="match status" value="1"/>
</dbReference>
<name>A0A1Y6BBG6_9BACT</name>
<keyword evidence="3" id="KW-1185">Reference proteome</keyword>
<dbReference type="EMBL" id="FWZT01000002">
    <property type="protein sequence ID" value="SME96079.1"/>
    <property type="molecule type" value="Genomic_DNA"/>
</dbReference>
<reference evidence="3" key="1">
    <citation type="submission" date="2017-04" db="EMBL/GenBank/DDBJ databases">
        <authorList>
            <person name="Varghese N."/>
            <person name="Submissions S."/>
        </authorList>
    </citation>
    <scope>NUCLEOTIDE SEQUENCE [LARGE SCALE GENOMIC DNA]</scope>
    <source>
        <strain evidence="3">RKEM611</strain>
    </source>
</reference>
<keyword evidence="2" id="KW-0808">Transferase</keyword>
<gene>
    <name evidence="2" type="ORF">SAMN06296036_102259</name>
</gene>
<dbReference type="RefSeq" id="WP_132315250.1">
    <property type="nucleotide sequence ID" value="NZ_FWZT01000002.1"/>
</dbReference>
<dbReference type="GO" id="GO:0004672">
    <property type="term" value="F:protein kinase activity"/>
    <property type="evidence" value="ECO:0007669"/>
    <property type="project" value="TreeGrafter"/>
</dbReference>
<evidence type="ECO:0000313" key="2">
    <source>
        <dbReference type="EMBL" id="SME96079.1"/>
    </source>
</evidence>
<dbReference type="STRING" id="1513793.SAMN06296036_102259"/>
<dbReference type="InterPro" id="IPR013153">
    <property type="entry name" value="Prk_AAA"/>
</dbReference>
<sequence length="749" mass="86726">MTESAEFLQNLNQETRSLFQERQVILSFGDFLQRLTERPSVFIRNASQYLFDVFQHYGPSEVTTDNHYTRWKIFDMGTERNIPIIGSESVQDEIHKVISSFTRQGYSNKLIVLHGPNGSAKSSILDSLSDAMKSYSETEEGAVYRFNWIFPTDKSLTSKRMGTSGPIGFGGEEDNINHSESFAYLEEAKIASKIHSEFKENPIFLIPMPQREAYLRKWLAKEQEISEDQVELPPHILLPGLSKRNQLIMENLLSAYDGDLGKVLRHVQVERFFFSKQYRVGVGTVEPQMSIDALEKQLTMDRNIANLPPVLHNISFHEVSGPLVEANRGILEFSDMLKRPIEAFKYLLSTVEKGTLNLPSSTANLDIIFFATTNEKHLDAFKTIPDFASFKSRFELITAPYLLKPSQEVLIYTRDLEAIRKTKPVCPHTLDLLCLWAVMTRLKQPNPEYYESKYRSLISRLDPRSKVRLYEKKGLTEVFKPQEETMLLELFTKIREEFENVVSYEGRFGASPREVRSILFRAAQNKKHQTLTPMTIFIELERLVKDRTVYEFLQLEPRGKYHQPAEFIKYLKEDFISLFEQEISAAMTLVDELEYTTLLQRYISHVVAQVKKEKIYNPITKAHEEPSDKIMKDIEKIIKVTGAVERHRESILGKIAAYKIDNPAKDIVVAEIFHDYLKALKDYYFKERQIAVESNYKVMLDLDTDNAKNHKPDEIELAKTTYQNLDERFGYDHVSARESLKFLLSQSKS</sequence>
<dbReference type="InterPro" id="IPR010650">
    <property type="entry name" value="PrkA_C"/>
</dbReference>
<protein>
    <submittedName>
        <fullName evidence="2">Putative serine protein kinase, PrkA</fullName>
    </submittedName>
</protein>
<dbReference type="Pfam" id="PF08298">
    <property type="entry name" value="AAA_PrkA"/>
    <property type="match status" value="1"/>
</dbReference>
<keyword evidence="2" id="KW-0418">Kinase</keyword>
<dbReference type="AlphaFoldDB" id="A0A1Y6BBG6"/>
<dbReference type="PANTHER" id="PTHR30267">
    <property type="entry name" value="PROTEIN KINASE PRKA"/>
    <property type="match status" value="1"/>
</dbReference>
<dbReference type="SMART" id="SM00763">
    <property type="entry name" value="AAA_PrkA"/>
    <property type="match status" value="1"/>
</dbReference>
<organism evidence="2 3">
    <name type="scientific">Pseudobacteriovorax antillogorgiicola</name>
    <dbReference type="NCBI Taxonomy" id="1513793"/>
    <lineage>
        <taxon>Bacteria</taxon>
        <taxon>Pseudomonadati</taxon>
        <taxon>Bdellovibrionota</taxon>
        <taxon>Oligoflexia</taxon>
        <taxon>Oligoflexales</taxon>
        <taxon>Pseudobacteriovoracaceae</taxon>
        <taxon>Pseudobacteriovorax</taxon>
    </lineage>
</organism>
<dbReference type="OrthoDB" id="9761914at2"/>
<evidence type="ECO:0000313" key="3">
    <source>
        <dbReference type="Proteomes" id="UP000192907"/>
    </source>
</evidence>